<organism evidence="2 3">
    <name type="scientific">Heterodera trifolii</name>
    <dbReference type="NCBI Taxonomy" id="157864"/>
    <lineage>
        <taxon>Eukaryota</taxon>
        <taxon>Metazoa</taxon>
        <taxon>Ecdysozoa</taxon>
        <taxon>Nematoda</taxon>
        <taxon>Chromadorea</taxon>
        <taxon>Rhabditida</taxon>
        <taxon>Tylenchina</taxon>
        <taxon>Tylenchomorpha</taxon>
        <taxon>Tylenchoidea</taxon>
        <taxon>Heteroderidae</taxon>
        <taxon>Heteroderinae</taxon>
        <taxon>Heterodera</taxon>
    </lineage>
</organism>
<reference evidence="2 3" key="1">
    <citation type="submission" date="2024-10" db="EMBL/GenBank/DDBJ databases">
        <authorList>
            <person name="Kim D."/>
        </authorList>
    </citation>
    <scope>NUCLEOTIDE SEQUENCE [LARGE SCALE GENOMIC DNA]</scope>
    <source>
        <strain evidence="2">BH-2024</strain>
    </source>
</reference>
<evidence type="ECO:0000313" key="3">
    <source>
        <dbReference type="Proteomes" id="UP001620626"/>
    </source>
</evidence>
<accession>A0ABD2LNH6</accession>
<gene>
    <name evidence="2" type="ORF">niasHT_007184</name>
</gene>
<dbReference type="SUPFAM" id="SSF63748">
    <property type="entry name" value="Tudor/PWWP/MBT"/>
    <property type="match status" value="1"/>
</dbReference>
<proteinExistence type="predicted"/>
<dbReference type="AlphaFoldDB" id="A0ABD2LNH6"/>
<comment type="caution">
    <text evidence="2">The sequence shown here is derived from an EMBL/GenBank/DDBJ whole genome shotgun (WGS) entry which is preliminary data.</text>
</comment>
<sequence>MTFEEEPLDDEVEEIRELIYEILKEFPTGITSTFLEQKYTERYVTKGLAKSLPRNWLSLMRSTEEFELKDVSTFTMLYLVQTTKPKSVLSVSLQPMRPATEHSNGNAVDDGAILCRMEESDEAKSSESAVSSVVVRFNSDEFDPIPLNGLPQSNGDPVPIRLISAIDPDAIYFRLAVWVPYCEYLYAALSRLPSINNLEPKIGEILAAEVNGRWERVEMIRPSSADPNFWVVLVVDEGYFHAVHHNQLRPLTETVTAFNKIFLAKCKLETGTEGQCRGWSAEVQHFVSESLRKVAMRSDCRAELLLQKGESWEYAEGGKIPTCTAKLLIDGADFAAQMALMGIGQLKAME</sequence>
<feature type="domain" description="Tudor" evidence="1">
    <location>
        <begin position="188"/>
        <end position="269"/>
    </location>
</feature>
<protein>
    <recommendedName>
        <fullName evidence="1">Tudor domain-containing protein</fullName>
    </recommendedName>
</protein>
<evidence type="ECO:0000313" key="2">
    <source>
        <dbReference type="EMBL" id="KAL3115884.1"/>
    </source>
</evidence>
<name>A0ABD2LNH6_9BILA</name>
<dbReference type="InterPro" id="IPR002999">
    <property type="entry name" value="Tudor"/>
</dbReference>
<keyword evidence="3" id="KW-1185">Reference proteome</keyword>
<dbReference type="Proteomes" id="UP001620626">
    <property type="component" value="Unassembled WGS sequence"/>
</dbReference>
<evidence type="ECO:0000259" key="1">
    <source>
        <dbReference type="Pfam" id="PF00567"/>
    </source>
</evidence>
<dbReference type="Pfam" id="PF00567">
    <property type="entry name" value="TUDOR"/>
    <property type="match status" value="1"/>
</dbReference>
<dbReference type="EMBL" id="JBICBT010000362">
    <property type="protein sequence ID" value="KAL3115884.1"/>
    <property type="molecule type" value="Genomic_DNA"/>
</dbReference>